<dbReference type="Pfam" id="PF00528">
    <property type="entry name" value="BPD_transp_1"/>
    <property type="match status" value="1"/>
</dbReference>
<feature type="transmembrane region" description="Helical" evidence="7">
    <location>
        <begin position="297"/>
        <end position="316"/>
    </location>
</feature>
<dbReference type="PANTHER" id="PTHR43163:SF3">
    <property type="entry name" value="PEPTIDE ABC TRANSPORTER PERMEASE PROTEIN"/>
    <property type="match status" value="1"/>
</dbReference>
<evidence type="ECO:0000256" key="7">
    <source>
        <dbReference type="RuleBase" id="RU363032"/>
    </source>
</evidence>
<sequence length="362" mass="38248">MTTDTIARRQPPVVTPADPAISADAAASTRPATPVRARADAWHHVRGVLLWLVRTVLIVVPVFLFSTFITFLLGAASGLNPAATLAGDSATPEMIAQLNAQYGLDKPIVLQYLDWIGGVVTGDLGTSWFNHTSVAELIGQRLAISASIAGFALIIGIVFGTLLGLVAAVNQGRFVDRAITAVASFMSTLPPFVVSIGLIVVLSVWLHLLPSAGYVPPQQDFWRWLSLITMPAIALSLDTVAEIARQLRTGLVATLQENYVTGAVVRGLSRRRVLFGHALRNGAGPAVAILGMKIPTLLGGAVVTETIFSMPGFGMLSADSALRGDVPVVQGTLVVAIVLVLFFNIVVNVVLGGLRPASRRVR</sequence>
<feature type="domain" description="ABC transmembrane type-1" evidence="9">
    <location>
        <begin position="142"/>
        <end position="351"/>
    </location>
</feature>
<proteinExistence type="inferred from homology"/>
<dbReference type="Proteomes" id="UP001165586">
    <property type="component" value="Unassembled WGS sequence"/>
</dbReference>
<dbReference type="PANTHER" id="PTHR43163">
    <property type="entry name" value="DIPEPTIDE TRANSPORT SYSTEM PERMEASE PROTEIN DPPB-RELATED"/>
    <property type="match status" value="1"/>
</dbReference>
<dbReference type="InterPro" id="IPR000515">
    <property type="entry name" value="MetI-like"/>
</dbReference>
<dbReference type="InterPro" id="IPR045621">
    <property type="entry name" value="BPD_transp_1_N"/>
</dbReference>
<comment type="caution">
    <text evidence="10">The sequence shown here is derived from an EMBL/GenBank/DDBJ whole genome shotgun (WGS) entry which is preliminary data.</text>
</comment>
<evidence type="ECO:0000256" key="1">
    <source>
        <dbReference type="ARBA" id="ARBA00004651"/>
    </source>
</evidence>
<comment type="similarity">
    <text evidence="7">Belongs to the binding-protein-dependent transport system permease family.</text>
</comment>
<protein>
    <submittedName>
        <fullName evidence="10">ABC transporter permease</fullName>
    </submittedName>
</protein>
<dbReference type="RefSeq" id="WP_259539006.1">
    <property type="nucleotide sequence ID" value="NZ_JANLCJ010000003.1"/>
</dbReference>
<dbReference type="InterPro" id="IPR035906">
    <property type="entry name" value="MetI-like_sf"/>
</dbReference>
<evidence type="ECO:0000313" key="11">
    <source>
        <dbReference type="Proteomes" id="UP001165586"/>
    </source>
</evidence>
<keyword evidence="11" id="KW-1185">Reference proteome</keyword>
<keyword evidence="3" id="KW-1003">Cell membrane</keyword>
<feature type="transmembrane region" description="Helical" evidence="7">
    <location>
        <begin position="181"/>
        <end position="209"/>
    </location>
</feature>
<gene>
    <name evidence="10" type="ORF">N1032_10445</name>
</gene>
<keyword evidence="5 7" id="KW-1133">Transmembrane helix</keyword>
<evidence type="ECO:0000313" key="10">
    <source>
        <dbReference type="EMBL" id="MCS5734157.1"/>
    </source>
</evidence>
<feature type="compositionally biased region" description="Low complexity" evidence="8">
    <location>
        <begin position="15"/>
        <end position="28"/>
    </location>
</feature>
<feature type="transmembrane region" description="Helical" evidence="7">
    <location>
        <begin position="221"/>
        <end position="241"/>
    </location>
</feature>
<comment type="subcellular location">
    <subcellularLocation>
        <location evidence="1 7">Cell membrane</location>
        <topology evidence="1 7">Multi-pass membrane protein</topology>
    </subcellularLocation>
</comment>
<dbReference type="PROSITE" id="PS50928">
    <property type="entry name" value="ABC_TM1"/>
    <property type="match status" value="1"/>
</dbReference>
<keyword evidence="6 7" id="KW-0472">Membrane</keyword>
<dbReference type="Gene3D" id="1.10.3720.10">
    <property type="entry name" value="MetI-like"/>
    <property type="match status" value="1"/>
</dbReference>
<evidence type="ECO:0000256" key="2">
    <source>
        <dbReference type="ARBA" id="ARBA00022448"/>
    </source>
</evidence>
<dbReference type="SUPFAM" id="SSF161098">
    <property type="entry name" value="MetI-like"/>
    <property type="match status" value="1"/>
</dbReference>
<feature type="transmembrane region" description="Helical" evidence="7">
    <location>
        <begin position="328"/>
        <end position="354"/>
    </location>
</feature>
<evidence type="ECO:0000256" key="4">
    <source>
        <dbReference type="ARBA" id="ARBA00022692"/>
    </source>
</evidence>
<feature type="region of interest" description="Disordered" evidence="8">
    <location>
        <begin position="1"/>
        <end position="28"/>
    </location>
</feature>
<dbReference type="CDD" id="cd06261">
    <property type="entry name" value="TM_PBP2"/>
    <property type="match status" value="1"/>
</dbReference>
<dbReference type="EMBL" id="JANLCJ010000003">
    <property type="protein sequence ID" value="MCS5734157.1"/>
    <property type="molecule type" value="Genomic_DNA"/>
</dbReference>
<organism evidence="10 11">
    <name type="scientific">Herbiconiux daphne</name>
    <dbReference type="NCBI Taxonomy" id="2970914"/>
    <lineage>
        <taxon>Bacteria</taxon>
        <taxon>Bacillati</taxon>
        <taxon>Actinomycetota</taxon>
        <taxon>Actinomycetes</taxon>
        <taxon>Micrococcales</taxon>
        <taxon>Microbacteriaceae</taxon>
        <taxon>Herbiconiux</taxon>
    </lineage>
</organism>
<dbReference type="Pfam" id="PF19300">
    <property type="entry name" value="BPD_transp_1_N"/>
    <property type="match status" value="1"/>
</dbReference>
<evidence type="ECO:0000256" key="6">
    <source>
        <dbReference type="ARBA" id="ARBA00023136"/>
    </source>
</evidence>
<evidence type="ECO:0000259" key="9">
    <source>
        <dbReference type="PROSITE" id="PS50928"/>
    </source>
</evidence>
<evidence type="ECO:0000256" key="8">
    <source>
        <dbReference type="SAM" id="MobiDB-lite"/>
    </source>
</evidence>
<evidence type="ECO:0000256" key="5">
    <source>
        <dbReference type="ARBA" id="ARBA00022989"/>
    </source>
</evidence>
<reference evidence="10" key="1">
    <citation type="submission" date="2022-08" db="EMBL/GenBank/DDBJ databases">
        <authorList>
            <person name="Deng Y."/>
            <person name="Han X.-F."/>
            <person name="Zhang Y.-Q."/>
        </authorList>
    </citation>
    <scope>NUCLEOTIDE SEQUENCE</scope>
    <source>
        <strain evidence="10">CPCC 203386</strain>
    </source>
</reference>
<evidence type="ECO:0000256" key="3">
    <source>
        <dbReference type="ARBA" id="ARBA00022475"/>
    </source>
</evidence>
<keyword evidence="4 7" id="KW-0812">Transmembrane</keyword>
<feature type="transmembrane region" description="Helical" evidence="7">
    <location>
        <begin position="48"/>
        <end position="73"/>
    </location>
</feature>
<name>A0ABT2H2M6_9MICO</name>
<feature type="transmembrane region" description="Helical" evidence="7">
    <location>
        <begin position="142"/>
        <end position="169"/>
    </location>
</feature>
<keyword evidence="2 7" id="KW-0813">Transport</keyword>
<accession>A0ABT2H2M6</accession>